<sequence>MDNDITRPPQGPTVVNATRRFASAGTDLVQMKPALPLRTALVEASVIMGCITELTRKAIDKPADRKNAMLATCYLAAMAKALIDGQLQALRHVREDDVER</sequence>
<proteinExistence type="predicted"/>
<name>A0A2L1WCS3_9PSED</name>
<dbReference type="InterPro" id="IPR021427">
    <property type="entry name" value="DUF3077"/>
</dbReference>
<dbReference type="Pfam" id="PF11275">
    <property type="entry name" value="DUF3077"/>
    <property type="match status" value="1"/>
</dbReference>
<evidence type="ECO:0000313" key="2">
    <source>
        <dbReference type="Proteomes" id="UP000594430"/>
    </source>
</evidence>
<dbReference type="AlphaFoldDB" id="A0A2L1WCS3"/>
<dbReference type="Proteomes" id="UP000594430">
    <property type="component" value="Chromosome"/>
</dbReference>
<dbReference type="RefSeq" id="WP_027914723.1">
    <property type="nucleotide sequence ID" value="NZ_BQHM01000002.1"/>
</dbReference>
<accession>A0A2L1WCS3</accession>
<dbReference type="EMBL" id="CP064946">
    <property type="protein sequence ID" value="QPH50897.1"/>
    <property type="molecule type" value="Genomic_DNA"/>
</dbReference>
<protein>
    <submittedName>
        <fullName evidence="1">DUF3077 domain-containing protein</fullName>
    </submittedName>
</protein>
<gene>
    <name evidence="1" type="ORF">IZU98_09475</name>
</gene>
<organism evidence="1 2">
    <name type="scientific">Pseudomonas fulva</name>
    <dbReference type="NCBI Taxonomy" id="47880"/>
    <lineage>
        <taxon>Bacteria</taxon>
        <taxon>Pseudomonadati</taxon>
        <taxon>Pseudomonadota</taxon>
        <taxon>Gammaproteobacteria</taxon>
        <taxon>Pseudomonadales</taxon>
        <taxon>Pseudomonadaceae</taxon>
        <taxon>Pseudomonas</taxon>
    </lineage>
</organism>
<reference evidence="1 2" key="1">
    <citation type="submission" date="2020-11" db="EMBL/GenBank/DDBJ databases">
        <title>Pseudomonas fulva producing VIM-24.</title>
        <authorList>
            <person name="Liu S."/>
        </authorList>
    </citation>
    <scope>NUCLEOTIDE SEQUENCE [LARGE SCALE GENOMIC DNA]</scope>
    <source>
        <strain evidence="1 2">ZDHY414</strain>
    </source>
</reference>
<evidence type="ECO:0000313" key="1">
    <source>
        <dbReference type="EMBL" id="QPH50897.1"/>
    </source>
</evidence>